<feature type="compositionally biased region" description="Basic and acidic residues" evidence="11">
    <location>
        <begin position="63"/>
        <end position="77"/>
    </location>
</feature>
<evidence type="ECO:0000256" key="5">
    <source>
        <dbReference type="ARBA" id="ARBA00022723"/>
    </source>
</evidence>
<dbReference type="InterPro" id="IPR002192">
    <property type="entry name" value="PPDK_AMP/ATP-bd"/>
</dbReference>
<feature type="region of interest" description="Disordered" evidence="11">
    <location>
        <begin position="55"/>
        <end position="84"/>
    </location>
</feature>
<comment type="similarity">
    <text evidence="2">Belongs to the PEP-utilizing enzyme family.</text>
</comment>
<evidence type="ECO:0000313" key="13">
    <source>
        <dbReference type="EMBL" id="RZB89819.1"/>
    </source>
</evidence>
<feature type="domain" description="CBM20" evidence="12">
    <location>
        <begin position="77"/>
        <end position="180"/>
    </location>
</feature>
<dbReference type="EMBL" id="QZWG01000010">
    <property type="protein sequence ID" value="RZB89819.1"/>
    <property type="molecule type" value="Genomic_DNA"/>
</dbReference>
<evidence type="ECO:0000259" key="12">
    <source>
        <dbReference type="PROSITE" id="PS51166"/>
    </source>
</evidence>
<dbReference type="InterPro" id="IPR002044">
    <property type="entry name" value="CBM20"/>
</dbReference>
<dbReference type="Pfam" id="PF00686">
    <property type="entry name" value="CBM_20"/>
    <property type="match status" value="1"/>
</dbReference>
<accession>A0A445IUV1</accession>
<evidence type="ECO:0000256" key="4">
    <source>
        <dbReference type="ARBA" id="ARBA00022679"/>
    </source>
</evidence>
<dbReference type="SUPFAM" id="SSF56059">
    <property type="entry name" value="Glutathione synthetase ATP-binding domain-like"/>
    <property type="match status" value="1"/>
</dbReference>
<dbReference type="SUPFAM" id="SSF49452">
    <property type="entry name" value="Starch-binding domain-like"/>
    <property type="match status" value="1"/>
</dbReference>
<dbReference type="InterPro" id="IPR054481">
    <property type="entry name" value="GWD1_pHisD"/>
</dbReference>
<keyword evidence="4" id="KW-0808">Transferase</keyword>
<evidence type="ECO:0000313" key="14">
    <source>
        <dbReference type="Proteomes" id="UP000289340"/>
    </source>
</evidence>
<gene>
    <name evidence="13" type="ORF">D0Y65_028528</name>
</gene>
<keyword evidence="9" id="KW-0460">Magnesium</keyword>
<evidence type="ECO:0000256" key="3">
    <source>
        <dbReference type="ARBA" id="ARBA00011738"/>
    </source>
</evidence>
<keyword evidence="6" id="KW-0547">Nucleotide-binding</keyword>
<evidence type="ECO:0000256" key="2">
    <source>
        <dbReference type="ARBA" id="ARBA00007837"/>
    </source>
</evidence>
<dbReference type="InterPro" id="IPR013783">
    <property type="entry name" value="Ig-like_fold"/>
</dbReference>
<dbReference type="Gene3D" id="3.30.1490.20">
    <property type="entry name" value="ATP-grasp fold, A domain"/>
    <property type="match status" value="1"/>
</dbReference>
<dbReference type="GO" id="GO:0046872">
    <property type="term" value="F:metal ion binding"/>
    <property type="evidence" value="ECO:0007669"/>
    <property type="project" value="UniProtKB-KW"/>
</dbReference>
<dbReference type="InterPro" id="IPR013815">
    <property type="entry name" value="ATP_grasp_subdomain_1"/>
</dbReference>
<sequence length="1179" mass="130338">MDSLRVYASSIHLCPSRNRQHNPSNHFRFLLPSIPPPPPHLRPLHLRLPPLISAVSSSPQTQTRDDQDQEHEQEQGKNKSLKNKVRLQVRLDHQVQFGDHVVIRGSTKELGSWTNSVPLNWTQNGWVCDLEFEQGQGTLHIEFKFVTVNKDDTLVWEAGENRVLKVPGAGNFATVATWDATQETLELHSLDDDEQVQDADINESVSESEASPFVGQWQGKPISFMRSNEHRSHETERKWDTSGLQGLPLKFVQADQSARNWWRKLDIVRDIIAGSLQGEDRLEALLYSAIYLKWINTGQISCFEDGGHHRPNRHAEISRLIFRELERHTSRKDISPQEVLVIRKIHPCLPSFKAEFTASVPLTRIRDIAHRNDIPHDLKLQIKHTIQNKLHRNAGPEDLVATEAMLAKITKNPAEYSEPFVKEFKIFHQELKDFFNASSLAEQLESIHESMDKYGISAISSFLECKKNMDAAAESTAATEEVIELLFKTMESLNVLRETIVKGLESGLRNDAPDSAIAMRQKWRLCEIGLEDYSFVLLSRFLNEFEVMGGAHRLAESIQSKNLNSWNDPLGALIIGVHQLKLSGWKPEECGAIENELITWSKRGLSETEGNEDGKTIWTLRLKATLDRSKRLTDEYTEELLKIFPQKVQILGKALGIPENSVRTYTEAEIRAGVIFQVSKLCTLLLKAVRNTLGSQGWDVLVPGTALGKLVQVEKIVPGSLPSSVEGPIILVVNKADGDEEVTAAGRNIVGVILQQELPHLSHLGEKVIFVTCEDDEKVADIQRLIGSYVRLEASTAGVNLKLSSSVDIEDNSSIRSSSDDCVSGVEVPSFSSGRISNFDQGASSGRVILLPDAELQTSGAKAAACGHLSSLSAVSDKVYSDQGVPASFRVPSGAVLPFGSMELELEKSNSTEAFRSILEKIETAKLEGGELDVLCHQLQELISSLKPSKDIIQSIGRIFPSNARLIVRSSANVEDLAGMSAAGLYESIPNVSPSNPTVFGNAVSQVWASLYTRRAVLSRRAAGVPQKEASMAILIQEMLSPDLSFVLHTVSPTNQDNNCVEAEIASGLGETLASGTRGTPWRISSGKFDGQVQTLAFANFSEELLVRGAGPADGEIIRLTVDYSKKPLTVDSVFRGQLGQRLCAVGFFLERKFGCPQDVEGCLVGKDIFIVQTRPQPL</sequence>
<evidence type="ECO:0000256" key="6">
    <source>
        <dbReference type="ARBA" id="ARBA00022741"/>
    </source>
</evidence>
<evidence type="ECO:0000256" key="7">
    <source>
        <dbReference type="ARBA" id="ARBA00022777"/>
    </source>
</evidence>
<dbReference type="SMART" id="SM01065">
    <property type="entry name" value="CBM_2"/>
    <property type="match status" value="1"/>
</dbReference>
<dbReference type="AlphaFoldDB" id="A0A445IUV1"/>
<dbReference type="GO" id="GO:0016301">
    <property type="term" value="F:kinase activity"/>
    <property type="evidence" value="ECO:0007669"/>
    <property type="project" value="UniProtKB-KW"/>
</dbReference>
<dbReference type="Proteomes" id="UP000289340">
    <property type="component" value="Chromosome 10"/>
</dbReference>
<evidence type="ECO:0000256" key="10">
    <source>
        <dbReference type="ARBA" id="ARBA00023277"/>
    </source>
</evidence>
<comment type="cofactor">
    <cofactor evidence="1">
        <name>Mg(2+)</name>
        <dbReference type="ChEBI" id="CHEBI:18420"/>
    </cofactor>
</comment>
<dbReference type="PROSITE" id="PS51166">
    <property type="entry name" value="CBM20"/>
    <property type="match status" value="1"/>
</dbReference>
<dbReference type="Gene3D" id="3.30.470.20">
    <property type="entry name" value="ATP-grasp fold, B domain"/>
    <property type="match status" value="1"/>
</dbReference>
<keyword evidence="8" id="KW-0067">ATP-binding</keyword>
<proteinExistence type="inferred from homology"/>
<keyword evidence="7 13" id="KW-0418">Kinase</keyword>
<reference evidence="13 14" key="1">
    <citation type="submission" date="2018-09" db="EMBL/GenBank/DDBJ databases">
        <title>A high-quality reference genome of wild soybean provides a powerful tool to mine soybean genomes.</title>
        <authorList>
            <person name="Xie M."/>
            <person name="Chung C.Y.L."/>
            <person name="Li M.-W."/>
            <person name="Wong F.-L."/>
            <person name="Chan T.-F."/>
            <person name="Lam H.-M."/>
        </authorList>
    </citation>
    <scope>NUCLEOTIDE SEQUENCE [LARGE SCALE GENOMIC DNA]</scope>
    <source>
        <strain evidence="14">cv. W05</strain>
        <tissue evidence="13">Hypocotyl of etiolated seedlings</tissue>
    </source>
</reference>
<evidence type="ECO:0000256" key="8">
    <source>
        <dbReference type="ARBA" id="ARBA00022840"/>
    </source>
</evidence>
<comment type="subunit">
    <text evidence="3">Homodimer.</text>
</comment>
<protein>
    <submittedName>
        <fullName evidence="13">Phosphoglucan, water dikinase, chloroplastic</fullName>
    </submittedName>
</protein>
<name>A0A445IUV1_GLYSO</name>
<keyword evidence="10" id="KW-0119">Carbohydrate metabolism</keyword>
<dbReference type="InterPro" id="IPR013784">
    <property type="entry name" value="Carb-bd-like_fold"/>
</dbReference>
<dbReference type="GO" id="GO:0005524">
    <property type="term" value="F:ATP binding"/>
    <property type="evidence" value="ECO:0007669"/>
    <property type="project" value="UniProtKB-KW"/>
</dbReference>
<dbReference type="Gene3D" id="2.60.40.10">
    <property type="entry name" value="Immunoglobulins"/>
    <property type="match status" value="1"/>
</dbReference>
<dbReference type="Pfam" id="PF01326">
    <property type="entry name" value="PPDK_N"/>
    <property type="match status" value="1"/>
</dbReference>
<dbReference type="GO" id="GO:2001070">
    <property type="term" value="F:starch binding"/>
    <property type="evidence" value="ECO:0007669"/>
    <property type="project" value="InterPro"/>
</dbReference>
<comment type="caution">
    <text evidence="13">The sequence shown here is derived from an EMBL/GenBank/DDBJ whole genome shotgun (WGS) entry which is preliminary data.</text>
</comment>
<evidence type="ECO:0000256" key="1">
    <source>
        <dbReference type="ARBA" id="ARBA00001946"/>
    </source>
</evidence>
<dbReference type="Pfam" id="PF22973">
    <property type="entry name" value="GWD1_pHisD"/>
    <property type="match status" value="1"/>
</dbReference>
<keyword evidence="5" id="KW-0479">Metal-binding</keyword>
<organism evidence="13 14">
    <name type="scientific">Glycine soja</name>
    <name type="common">Wild soybean</name>
    <dbReference type="NCBI Taxonomy" id="3848"/>
    <lineage>
        <taxon>Eukaryota</taxon>
        <taxon>Viridiplantae</taxon>
        <taxon>Streptophyta</taxon>
        <taxon>Embryophyta</taxon>
        <taxon>Tracheophyta</taxon>
        <taxon>Spermatophyta</taxon>
        <taxon>Magnoliopsida</taxon>
        <taxon>eudicotyledons</taxon>
        <taxon>Gunneridae</taxon>
        <taxon>Pentapetalae</taxon>
        <taxon>rosids</taxon>
        <taxon>fabids</taxon>
        <taxon>Fabales</taxon>
        <taxon>Fabaceae</taxon>
        <taxon>Papilionoideae</taxon>
        <taxon>50 kb inversion clade</taxon>
        <taxon>NPAAA clade</taxon>
        <taxon>indigoferoid/millettioid clade</taxon>
        <taxon>Phaseoleae</taxon>
        <taxon>Glycine</taxon>
        <taxon>Glycine subgen. Soja</taxon>
    </lineage>
</organism>
<keyword evidence="14" id="KW-1185">Reference proteome</keyword>
<evidence type="ECO:0000256" key="9">
    <source>
        <dbReference type="ARBA" id="ARBA00022842"/>
    </source>
</evidence>
<evidence type="ECO:0000256" key="11">
    <source>
        <dbReference type="SAM" id="MobiDB-lite"/>
    </source>
</evidence>
<dbReference type="PANTHER" id="PTHR47453:SF1">
    <property type="entry name" value="PHOSPHOGLUCAN, WATER DIKINASE, CHLOROPLASTIC"/>
    <property type="match status" value="1"/>
</dbReference>
<dbReference type="PANTHER" id="PTHR47453">
    <property type="entry name" value="PHOSPHOGLUCAN, WATER DIKINASE, CHLOROPLASTIC"/>
    <property type="match status" value="1"/>
</dbReference>